<dbReference type="EMBL" id="CP038635">
    <property type="protein sequence ID" value="QBY52684.1"/>
    <property type="molecule type" value="Genomic_DNA"/>
</dbReference>
<accession>A0A4P7LA00</accession>
<evidence type="ECO:0000313" key="1">
    <source>
        <dbReference type="EMBL" id="QBY52684.1"/>
    </source>
</evidence>
<evidence type="ECO:0000313" key="2">
    <source>
        <dbReference type="Proteomes" id="UP000295294"/>
    </source>
</evidence>
<proteinExistence type="predicted"/>
<dbReference type="Proteomes" id="UP000295294">
    <property type="component" value="Chromosome 2"/>
</dbReference>
<dbReference type="KEGG" id="cox:E0W60_16020"/>
<dbReference type="RefSeq" id="WP_029046863.1">
    <property type="nucleotide sequence ID" value="NZ_CP038635.1"/>
</dbReference>
<sequence>MERQFEYGGYLVVASAVPNAAGGFAGQMRIADAFGEPAGPTYEAIAGDAPTQEAAVALAEAAAMRAIDAGEVN</sequence>
<reference evidence="1 2" key="1">
    <citation type="submission" date="2019-03" db="EMBL/GenBank/DDBJ databases">
        <title>Efficiently degradation of phenoxyalkanoic acid herbicides by Cupriavidus oxalaticus strain X32.</title>
        <authorList>
            <person name="Sheng X."/>
        </authorList>
    </citation>
    <scope>NUCLEOTIDE SEQUENCE [LARGE SCALE GENOMIC DNA]</scope>
    <source>
        <strain evidence="1 2">X32</strain>
    </source>
</reference>
<organism evidence="1 2">
    <name type="scientific">Cupriavidus oxalaticus</name>
    <dbReference type="NCBI Taxonomy" id="96344"/>
    <lineage>
        <taxon>Bacteria</taxon>
        <taxon>Pseudomonadati</taxon>
        <taxon>Pseudomonadota</taxon>
        <taxon>Betaproteobacteria</taxon>
        <taxon>Burkholderiales</taxon>
        <taxon>Burkholderiaceae</taxon>
        <taxon>Cupriavidus</taxon>
    </lineage>
</organism>
<protein>
    <submittedName>
        <fullName evidence="1">Uncharacterized protein</fullName>
    </submittedName>
</protein>
<gene>
    <name evidence="1" type="ORF">E0W60_16020</name>
</gene>
<dbReference type="OrthoDB" id="8968003at2"/>
<dbReference type="STRING" id="1349762.GCA_001592245_01952"/>
<name>A0A4P7LA00_9BURK</name>
<dbReference type="AlphaFoldDB" id="A0A4P7LA00"/>